<comment type="cofactor">
    <cofactor evidence="15">
        <name>Mg(2+)</name>
        <dbReference type="ChEBI" id="CHEBI:18420"/>
    </cofactor>
    <text evidence="15">Binds 2 magnesium ions per tetramer.</text>
</comment>
<dbReference type="Gene3D" id="3.30.70.380">
    <property type="entry name" value="Ferrodoxin-fold anticodon-binding domain"/>
    <property type="match status" value="1"/>
</dbReference>
<sequence length="836" mass="92168">MNRLVSYDWLKHYADLEDVSPEEFAKRISLSGPAVEKIFPADALLHKVVVGHVLEVKRHPNADKLKLAIVNVGTQHTAPVQIVCGGSNLRKDQWVAVALVGAYVKWHGEGEPVKLEPVELRGEKSEGMICAANEIGLADAFPHEEREILDLEEALRIGVLADSEDEHSKKRVFEHVMKPGTLLADLLGLSGDVIMDVEVTSNRVDAMGMVGFGREAAAILERDFLWEEPVLDSPRSKSRDSQLSVTVHDKDLCPRYMAARINGVKNGSSPWWMKKRLMAAGMNSINLLVDITNYVLLEYAQPLHVFDVARLRKKSESGKQEAEEVEIHVRLAQPQETVKALDGKDYALDDKTLVIADAEGPVAVAGIMGGERSGTYEDTTDIVFEAATFDSVSVRRTARRLNLYSDSQLRFEKGLSTEAPPIALARAIELTLELAGGELAGPVTDVCTHVYKPLSFSIASKEVSARIGVEIPEKKQVEILTSLGFGVKASKGVIAAQVPWWRDHDIEEAQDLVEEIARVYGYANIPAELPVGDAAPRGTDAELVWEDHIRTIAKGAGLTEVYSYSFVSDELYGKAGYDSSACLHVQNPLSEEFAFMRTSLLPSLLQVVAENQERYREQSLFEVAKVYYRRGEAWTDLPDESLELGCAFLAGEGSFAKAKGFVEHLLYEFGIDNVIWERFAQVGFWHPGRTAQAFKDGKLLATVGEVSPHILANVKIEGRAAMIDCPLKEIFALSKGIKSFTAPSPYPESKRDLAVIVDTHVEYDDIARAIREADALVAAVEWFDTYAGKGIADGKKSVAMHLDFSSPDRTLTAEEVDGLLQRILLGLKEKFGAEMR</sequence>
<dbReference type="SMART" id="SM00873">
    <property type="entry name" value="B3_4"/>
    <property type="match status" value="1"/>
</dbReference>
<dbReference type="SUPFAM" id="SSF54991">
    <property type="entry name" value="Anticodon-binding domain of PheRS"/>
    <property type="match status" value="1"/>
</dbReference>
<feature type="binding site" evidence="15">
    <location>
        <position position="505"/>
    </location>
    <ligand>
        <name>Mg(2+)</name>
        <dbReference type="ChEBI" id="CHEBI:18420"/>
        <note>shared with alpha subunit</note>
    </ligand>
</feature>
<dbReference type="PROSITE" id="PS51483">
    <property type="entry name" value="B5"/>
    <property type="match status" value="1"/>
</dbReference>
<evidence type="ECO:0000256" key="8">
    <source>
        <dbReference type="ARBA" id="ARBA00022741"/>
    </source>
</evidence>
<dbReference type="InterPro" id="IPR005146">
    <property type="entry name" value="B3/B4_tRNA-bd"/>
</dbReference>
<dbReference type="GO" id="GO:0009328">
    <property type="term" value="C:phenylalanine-tRNA ligase complex"/>
    <property type="evidence" value="ECO:0007669"/>
    <property type="project" value="TreeGrafter"/>
</dbReference>
<comment type="catalytic activity">
    <reaction evidence="14 15">
        <text>tRNA(Phe) + L-phenylalanine + ATP = L-phenylalanyl-tRNA(Phe) + AMP + diphosphate + H(+)</text>
        <dbReference type="Rhea" id="RHEA:19413"/>
        <dbReference type="Rhea" id="RHEA-COMP:9668"/>
        <dbReference type="Rhea" id="RHEA-COMP:9699"/>
        <dbReference type="ChEBI" id="CHEBI:15378"/>
        <dbReference type="ChEBI" id="CHEBI:30616"/>
        <dbReference type="ChEBI" id="CHEBI:33019"/>
        <dbReference type="ChEBI" id="CHEBI:58095"/>
        <dbReference type="ChEBI" id="CHEBI:78442"/>
        <dbReference type="ChEBI" id="CHEBI:78531"/>
        <dbReference type="ChEBI" id="CHEBI:456215"/>
        <dbReference type="EC" id="6.1.1.20"/>
    </reaction>
</comment>
<dbReference type="Pfam" id="PF03484">
    <property type="entry name" value="B5"/>
    <property type="match status" value="1"/>
</dbReference>
<evidence type="ECO:0000259" key="18">
    <source>
        <dbReference type="PROSITE" id="PS51447"/>
    </source>
</evidence>
<dbReference type="GO" id="GO:0005524">
    <property type="term" value="F:ATP binding"/>
    <property type="evidence" value="ECO:0007669"/>
    <property type="project" value="UniProtKB-UniRule"/>
</dbReference>
<keyword evidence="10 15" id="KW-0460">Magnesium</keyword>
<feature type="domain" description="TRNA-binding" evidence="17">
    <location>
        <begin position="42"/>
        <end position="162"/>
    </location>
</feature>
<evidence type="ECO:0000256" key="13">
    <source>
        <dbReference type="ARBA" id="ARBA00023146"/>
    </source>
</evidence>
<dbReference type="Pfam" id="PF03147">
    <property type="entry name" value="FDX-ACB"/>
    <property type="match status" value="1"/>
</dbReference>
<dbReference type="InterPro" id="IPR041616">
    <property type="entry name" value="PheRS_beta_core"/>
</dbReference>
<evidence type="ECO:0000256" key="9">
    <source>
        <dbReference type="ARBA" id="ARBA00022840"/>
    </source>
</evidence>
<feature type="domain" description="FDX-ACB" evidence="18">
    <location>
        <begin position="744"/>
        <end position="836"/>
    </location>
</feature>
<dbReference type="InterPro" id="IPR005147">
    <property type="entry name" value="tRNA_synthase_B5-dom"/>
</dbReference>
<dbReference type="AlphaFoldDB" id="A0A928TQ22"/>
<evidence type="ECO:0000313" key="21">
    <source>
        <dbReference type="Proteomes" id="UP000710385"/>
    </source>
</evidence>
<keyword evidence="11 16" id="KW-0694">RNA-binding</keyword>
<dbReference type="InterPro" id="IPR045060">
    <property type="entry name" value="Phe-tRNA-ligase_IIc_bsu"/>
</dbReference>
<dbReference type="InterPro" id="IPR012340">
    <property type="entry name" value="NA-bd_OB-fold"/>
</dbReference>
<keyword evidence="6 15" id="KW-0436">Ligase</keyword>
<dbReference type="PANTHER" id="PTHR10947">
    <property type="entry name" value="PHENYLALANYL-TRNA SYNTHETASE BETA CHAIN AND LEUCINE-RICH REPEAT-CONTAINING PROTEIN 47"/>
    <property type="match status" value="1"/>
</dbReference>
<name>A0A928TQ22_UNCKA</name>
<dbReference type="HAMAP" id="MF_00283">
    <property type="entry name" value="Phe_tRNA_synth_beta1"/>
    <property type="match status" value="1"/>
</dbReference>
<dbReference type="SMART" id="SM00874">
    <property type="entry name" value="B5"/>
    <property type="match status" value="1"/>
</dbReference>
<evidence type="ECO:0000256" key="3">
    <source>
        <dbReference type="ARBA" id="ARBA00011209"/>
    </source>
</evidence>
<dbReference type="PANTHER" id="PTHR10947:SF0">
    <property type="entry name" value="PHENYLALANINE--TRNA LIGASE BETA SUBUNIT"/>
    <property type="match status" value="1"/>
</dbReference>
<evidence type="ECO:0000256" key="4">
    <source>
        <dbReference type="ARBA" id="ARBA00022490"/>
    </source>
</evidence>
<evidence type="ECO:0000256" key="14">
    <source>
        <dbReference type="ARBA" id="ARBA00049255"/>
    </source>
</evidence>
<dbReference type="CDD" id="cd00769">
    <property type="entry name" value="PheRS_beta_core"/>
    <property type="match status" value="1"/>
</dbReference>
<comment type="caution">
    <text evidence="20">The sequence shown here is derived from an EMBL/GenBank/DDBJ whole genome shotgun (WGS) entry which is preliminary data.</text>
</comment>
<reference evidence="20" key="1">
    <citation type="submission" date="2020-05" db="EMBL/GenBank/DDBJ databases">
        <title>High-Quality Genomes of Partial-Nitritation/Anammox System by Hierarchical Clustering Based Hybrid Assembly.</title>
        <authorList>
            <person name="Liu L."/>
            <person name="Wang Y."/>
            <person name="Che Y."/>
            <person name="Chen Y."/>
            <person name="Xia Y."/>
            <person name="Luo R."/>
            <person name="Cheng S.H."/>
            <person name="Zheng C."/>
            <person name="Zhang T."/>
        </authorList>
    </citation>
    <scope>NUCLEOTIDE SEQUENCE</scope>
    <source>
        <strain evidence="20">H1_PAT1</strain>
    </source>
</reference>
<dbReference type="NCBIfam" id="TIGR00472">
    <property type="entry name" value="pheT_bact"/>
    <property type="match status" value="1"/>
</dbReference>
<dbReference type="PROSITE" id="PS51447">
    <property type="entry name" value="FDX_ACB"/>
    <property type="match status" value="1"/>
</dbReference>
<comment type="subcellular location">
    <subcellularLocation>
        <location evidence="1 15">Cytoplasm</location>
    </subcellularLocation>
</comment>
<evidence type="ECO:0000256" key="15">
    <source>
        <dbReference type="HAMAP-Rule" id="MF_00283"/>
    </source>
</evidence>
<dbReference type="Gene3D" id="3.30.930.10">
    <property type="entry name" value="Bira Bifunctional Protein, Domain 2"/>
    <property type="match status" value="1"/>
</dbReference>
<dbReference type="Gene3D" id="3.50.40.10">
    <property type="entry name" value="Phenylalanyl-trna Synthetase, Chain B, domain 3"/>
    <property type="match status" value="1"/>
</dbReference>
<keyword evidence="8 15" id="KW-0547">Nucleotide-binding</keyword>
<protein>
    <recommendedName>
        <fullName evidence="15">Phenylalanine--tRNA ligase beta subunit</fullName>
        <ecNumber evidence="15">6.1.1.20</ecNumber>
    </recommendedName>
    <alternativeName>
        <fullName evidence="15">Phenylalanyl-tRNA synthetase beta subunit</fullName>
        <shortName evidence="15">PheRS</shortName>
    </alternativeName>
</protein>
<proteinExistence type="inferred from homology"/>
<dbReference type="InterPro" id="IPR005121">
    <property type="entry name" value="Fdx_antiC-bd"/>
</dbReference>
<evidence type="ECO:0000256" key="7">
    <source>
        <dbReference type="ARBA" id="ARBA00022723"/>
    </source>
</evidence>
<dbReference type="EC" id="6.1.1.20" evidence="15"/>
<dbReference type="Pfam" id="PF17759">
    <property type="entry name" value="tRNA_synthFbeta"/>
    <property type="match status" value="1"/>
</dbReference>
<keyword evidence="12 15" id="KW-0648">Protein biosynthesis</keyword>
<evidence type="ECO:0000256" key="1">
    <source>
        <dbReference type="ARBA" id="ARBA00004496"/>
    </source>
</evidence>
<dbReference type="GO" id="GO:0000287">
    <property type="term" value="F:magnesium ion binding"/>
    <property type="evidence" value="ECO:0007669"/>
    <property type="project" value="UniProtKB-UniRule"/>
</dbReference>
<evidence type="ECO:0000256" key="11">
    <source>
        <dbReference type="ARBA" id="ARBA00022884"/>
    </source>
</evidence>
<dbReference type="SMART" id="SM00896">
    <property type="entry name" value="FDX-ACB"/>
    <property type="match status" value="1"/>
</dbReference>
<dbReference type="Pfam" id="PF03483">
    <property type="entry name" value="B3_4"/>
    <property type="match status" value="1"/>
</dbReference>
<accession>A0A928TQ22</accession>
<keyword evidence="7 15" id="KW-0479">Metal-binding</keyword>
<keyword evidence="9 15" id="KW-0067">ATP-binding</keyword>
<dbReference type="PROSITE" id="PS50886">
    <property type="entry name" value="TRBD"/>
    <property type="match status" value="1"/>
</dbReference>
<dbReference type="SUPFAM" id="SSF50249">
    <property type="entry name" value="Nucleic acid-binding proteins"/>
    <property type="match status" value="1"/>
</dbReference>
<dbReference type="InterPro" id="IPR002547">
    <property type="entry name" value="tRNA-bd_dom"/>
</dbReference>
<evidence type="ECO:0000313" key="20">
    <source>
        <dbReference type="EMBL" id="MBE7524976.1"/>
    </source>
</evidence>
<dbReference type="GO" id="GO:0004826">
    <property type="term" value="F:phenylalanine-tRNA ligase activity"/>
    <property type="evidence" value="ECO:0007669"/>
    <property type="project" value="UniProtKB-UniRule"/>
</dbReference>
<dbReference type="InterPro" id="IPR009061">
    <property type="entry name" value="DNA-bd_dom_put_sf"/>
</dbReference>
<evidence type="ECO:0000256" key="6">
    <source>
        <dbReference type="ARBA" id="ARBA00022598"/>
    </source>
</evidence>
<dbReference type="InterPro" id="IPR033714">
    <property type="entry name" value="tRNA_bind_bactPheRS"/>
</dbReference>
<dbReference type="SUPFAM" id="SSF56037">
    <property type="entry name" value="PheT/TilS domain"/>
    <property type="match status" value="1"/>
</dbReference>
<dbReference type="InterPro" id="IPR045864">
    <property type="entry name" value="aa-tRNA-synth_II/BPL/LPL"/>
</dbReference>
<dbReference type="Gene3D" id="3.30.56.10">
    <property type="match status" value="2"/>
</dbReference>
<evidence type="ECO:0000259" key="17">
    <source>
        <dbReference type="PROSITE" id="PS50886"/>
    </source>
</evidence>
<dbReference type="Proteomes" id="UP000710385">
    <property type="component" value="Unassembled WGS sequence"/>
</dbReference>
<gene>
    <name evidence="15" type="primary">pheT</name>
    <name evidence="20" type="ORF">HS096_01075</name>
</gene>
<keyword evidence="5 16" id="KW-0820">tRNA-binding</keyword>
<evidence type="ECO:0000256" key="12">
    <source>
        <dbReference type="ARBA" id="ARBA00022917"/>
    </source>
</evidence>
<dbReference type="InterPro" id="IPR004532">
    <property type="entry name" value="Phe-tRNA-ligase_IIc_bsu_bact"/>
</dbReference>
<evidence type="ECO:0000256" key="5">
    <source>
        <dbReference type="ARBA" id="ARBA00022555"/>
    </source>
</evidence>
<feature type="domain" description="B5" evidence="19">
    <location>
        <begin position="451"/>
        <end position="527"/>
    </location>
</feature>
<dbReference type="SUPFAM" id="SSF55681">
    <property type="entry name" value="Class II aaRS and biotin synthetases"/>
    <property type="match status" value="1"/>
</dbReference>
<evidence type="ECO:0000256" key="16">
    <source>
        <dbReference type="PROSITE-ProRule" id="PRU00209"/>
    </source>
</evidence>
<comment type="subunit">
    <text evidence="3 15">Tetramer of two alpha and two beta subunits.</text>
</comment>
<feature type="binding site" evidence="15">
    <location>
        <position position="511"/>
    </location>
    <ligand>
        <name>Mg(2+)</name>
        <dbReference type="ChEBI" id="CHEBI:18420"/>
        <note>shared with alpha subunit</note>
    </ligand>
</feature>
<dbReference type="GO" id="GO:0000049">
    <property type="term" value="F:tRNA binding"/>
    <property type="evidence" value="ECO:0007669"/>
    <property type="project" value="UniProtKB-UniRule"/>
</dbReference>
<keyword evidence="4 15" id="KW-0963">Cytoplasm</keyword>
<dbReference type="CDD" id="cd02796">
    <property type="entry name" value="tRNA_bind_bactPheRS"/>
    <property type="match status" value="1"/>
</dbReference>
<feature type="binding site" evidence="15">
    <location>
        <position position="515"/>
    </location>
    <ligand>
        <name>Mg(2+)</name>
        <dbReference type="ChEBI" id="CHEBI:18420"/>
        <note>shared with alpha subunit</note>
    </ligand>
</feature>
<feature type="binding site" evidence="15">
    <location>
        <position position="514"/>
    </location>
    <ligand>
        <name>Mg(2+)</name>
        <dbReference type="ChEBI" id="CHEBI:18420"/>
        <note>shared with alpha subunit</note>
    </ligand>
</feature>
<keyword evidence="13 15" id="KW-0030">Aminoacyl-tRNA synthetase</keyword>
<evidence type="ECO:0000259" key="19">
    <source>
        <dbReference type="PROSITE" id="PS51483"/>
    </source>
</evidence>
<evidence type="ECO:0000256" key="10">
    <source>
        <dbReference type="ARBA" id="ARBA00022842"/>
    </source>
</evidence>
<dbReference type="GO" id="GO:0006432">
    <property type="term" value="P:phenylalanyl-tRNA aminoacylation"/>
    <property type="evidence" value="ECO:0007669"/>
    <property type="project" value="UniProtKB-UniRule"/>
</dbReference>
<evidence type="ECO:0000256" key="2">
    <source>
        <dbReference type="ARBA" id="ARBA00008653"/>
    </source>
</evidence>
<dbReference type="Gene3D" id="2.40.50.140">
    <property type="entry name" value="Nucleic acid-binding proteins"/>
    <property type="match status" value="1"/>
</dbReference>
<organism evidence="20 21">
    <name type="scientific">candidate division WWE3 bacterium</name>
    <dbReference type="NCBI Taxonomy" id="2053526"/>
    <lineage>
        <taxon>Bacteria</taxon>
        <taxon>Katanobacteria</taxon>
    </lineage>
</organism>
<dbReference type="SUPFAM" id="SSF46955">
    <property type="entry name" value="Putative DNA-binding domain"/>
    <property type="match status" value="1"/>
</dbReference>
<dbReference type="InterPro" id="IPR036690">
    <property type="entry name" value="Fdx_antiC-bd_sf"/>
</dbReference>
<dbReference type="InterPro" id="IPR020825">
    <property type="entry name" value="Phe-tRNA_synthase-like_B3/B4"/>
</dbReference>
<dbReference type="EMBL" id="JABTTY010000001">
    <property type="protein sequence ID" value="MBE7524976.1"/>
    <property type="molecule type" value="Genomic_DNA"/>
</dbReference>
<dbReference type="Pfam" id="PF01588">
    <property type="entry name" value="tRNA_bind"/>
    <property type="match status" value="1"/>
</dbReference>
<comment type="similarity">
    <text evidence="2 15">Belongs to the phenylalanyl-tRNA synthetase beta subunit family. Type 1 subfamily.</text>
</comment>